<dbReference type="Proteomes" id="UP000886879">
    <property type="component" value="Unassembled WGS sequence"/>
</dbReference>
<proteinExistence type="predicted"/>
<evidence type="ECO:0000313" key="3">
    <source>
        <dbReference type="Proteomes" id="UP000886879"/>
    </source>
</evidence>
<protein>
    <recommendedName>
        <fullName evidence="4">Lipoprotein</fullName>
    </recommendedName>
</protein>
<sequence length="143" mass="15349">MKLWKTWALALALVLTLTACGGSSAPQESQKGAVDVDLTQLSGTLVYAEVYNMASNPQDYVGKTVRMRGNLVYQVVNGQPNPDYMACMISDATACCAQGIEFVLARAPDTYPDLGSVVTVSGVLTTYESGGNTFLRLKEAHFE</sequence>
<accession>A0A9D1CGU1</accession>
<evidence type="ECO:0000256" key="1">
    <source>
        <dbReference type="SAM" id="SignalP"/>
    </source>
</evidence>
<gene>
    <name evidence="2" type="ORF">IAD31_05460</name>
</gene>
<feature type="chain" id="PRO_5039093670" description="Lipoprotein" evidence="1">
    <location>
        <begin position="22"/>
        <end position="143"/>
    </location>
</feature>
<evidence type="ECO:0000313" key="2">
    <source>
        <dbReference type="EMBL" id="HIQ61025.1"/>
    </source>
</evidence>
<feature type="signal peptide" evidence="1">
    <location>
        <begin position="1"/>
        <end position="21"/>
    </location>
</feature>
<dbReference type="EMBL" id="DVFO01000051">
    <property type="protein sequence ID" value="HIQ61025.1"/>
    <property type="molecule type" value="Genomic_DNA"/>
</dbReference>
<evidence type="ECO:0008006" key="4">
    <source>
        <dbReference type="Google" id="ProtNLM"/>
    </source>
</evidence>
<dbReference type="PROSITE" id="PS51257">
    <property type="entry name" value="PROKAR_LIPOPROTEIN"/>
    <property type="match status" value="1"/>
</dbReference>
<reference evidence="2" key="1">
    <citation type="submission" date="2020-10" db="EMBL/GenBank/DDBJ databases">
        <authorList>
            <person name="Gilroy R."/>
        </authorList>
    </citation>
    <scope>NUCLEOTIDE SEQUENCE</scope>
    <source>
        <strain evidence="2">ChiGjej2B2-12916</strain>
    </source>
</reference>
<keyword evidence="1" id="KW-0732">Signal</keyword>
<organism evidence="2 3">
    <name type="scientific">Candidatus Enterenecus faecium</name>
    <dbReference type="NCBI Taxonomy" id="2840780"/>
    <lineage>
        <taxon>Bacteria</taxon>
        <taxon>Bacillati</taxon>
        <taxon>Bacillota</taxon>
        <taxon>Clostridia</taxon>
        <taxon>Eubacteriales</taxon>
        <taxon>Candidatus Enterenecus</taxon>
    </lineage>
</organism>
<comment type="caution">
    <text evidence="2">The sequence shown here is derived from an EMBL/GenBank/DDBJ whole genome shotgun (WGS) entry which is preliminary data.</text>
</comment>
<name>A0A9D1CGU1_9FIRM</name>
<reference evidence="2" key="2">
    <citation type="journal article" date="2021" name="PeerJ">
        <title>Extensive microbial diversity within the chicken gut microbiome revealed by metagenomics and culture.</title>
        <authorList>
            <person name="Gilroy R."/>
            <person name="Ravi A."/>
            <person name="Getino M."/>
            <person name="Pursley I."/>
            <person name="Horton D.L."/>
            <person name="Alikhan N.F."/>
            <person name="Baker D."/>
            <person name="Gharbi K."/>
            <person name="Hall N."/>
            <person name="Watson M."/>
            <person name="Adriaenssens E.M."/>
            <person name="Foster-Nyarko E."/>
            <person name="Jarju S."/>
            <person name="Secka A."/>
            <person name="Antonio M."/>
            <person name="Oren A."/>
            <person name="Chaudhuri R.R."/>
            <person name="La Ragione R."/>
            <person name="Hildebrand F."/>
            <person name="Pallen M.J."/>
        </authorList>
    </citation>
    <scope>NUCLEOTIDE SEQUENCE</scope>
    <source>
        <strain evidence="2">ChiGjej2B2-12916</strain>
    </source>
</reference>
<dbReference type="AlphaFoldDB" id="A0A9D1CGU1"/>